<feature type="domain" description="Molybdopterin oxidoreductase" evidence="6">
    <location>
        <begin position="4"/>
        <end position="246"/>
    </location>
</feature>
<evidence type="ECO:0000313" key="7">
    <source>
        <dbReference type="EMBL" id="GAG30063.1"/>
    </source>
</evidence>
<evidence type="ECO:0000256" key="5">
    <source>
        <dbReference type="ARBA" id="ARBA00023014"/>
    </source>
</evidence>
<evidence type="ECO:0000256" key="1">
    <source>
        <dbReference type="ARBA" id="ARBA00022505"/>
    </source>
</evidence>
<sequence>YAEEADIHAQLRPGTDGALALGMLNVIVKEGLYDREFVEKWTVGFEKLEKHVEDYSPEKVQDITWVPAEKIRKIARMYATTKPACISPRNALDQHTNASCAIRAIDMLMAITGNLDVKGGNEILIPIVMGLKDLKLYEKLPAEAAEKKIGADKSLYSRISKTWPSAHTPSVWDAIIHGNPYSVKAMFVMAANPVLTCANSKVVEKALRKLEFLAVTDLFMTPTAELADIVLPACTFLEQTRFVTYDTHAD</sequence>
<dbReference type="Gene3D" id="3.40.50.740">
    <property type="match status" value="1"/>
</dbReference>
<comment type="caution">
    <text evidence="7">The sequence shown here is derived from an EMBL/GenBank/DDBJ whole genome shotgun (WGS) entry which is preliminary data.</text>
</comment>
<keyword evidence="4" id="KW-0408">Iron</keyword>
<dbReference type="GO" id="GO:0046872">
    <property type="term" value="F:metal ion binding"/>
    <property type="evidence" value="ECO:0007669"/>
    <property type="project" value="UniProtKB-KW"/>
</dbReference>
<gene>
    <name evidence="7" type="ORF">S01H1_66348</name>
</gene>
<dbReference type="InterPro" id="IPR006655">
    <property type="entry name" value="Mopterin_OxRdtase_prok_CS"/>
</dbReference>
<dbReference type="GO" id="GO:0016491">
    <property type="term" value="F:oxidoreductase activity"/>
    <property type="evidence" value="ECO:0007669"/>
    <property type="project" value="UniProtKB-KW"/>
</dbReference>
<keyword evidence="1" id="KW-0500">Molybdenum</keyword>
<reference evidence="7" key="1">
    <citation type="journal article" date="2014" name="Front. Microbiol.">
        <title>High frequency of phylogenetically diverse reductive dehalogenase-homologous genes in deep subseafloor sedimentary metagenomes.</title>
        <authorList>
            <person name="Kawai M."/>
            <person name="Futagami T."/>
            <person name="Toyoda A."/>
            <person name="Takaki Y."/>
            <person name="Nishi S."/>
            <person name="Hori S."/>
            <person name="Arai W."/>
            <person name="Tsubouchi T."/>
            <person name="Morono Y."/>
            <person name="Uchiyama I."/>
            <person name="Ito T."/>
            <person name="Fujiyama A."/>
            <person name="Inagaki F."/>
            <person name="Takami H."/>
        </authorList>
    </citation>
    <scope>NUCLEOTIDE SEQUENCE</scope>
    <source>
        <strain evidence="7">Expedition CK06-06</strain>
    </source>
</reference>
<evidence type="ECO:0000256" key="2">
    <source>
        <dbReference type="ARBA" id="ARBA00022723"/>
    </source>
</evidence>
<accession>X0X076</accession>
<keyword evidence="3" id="KW-0560">Oxidoreductase</keyword>
<feature type="non-terminal residue" evidence="7">
    <location>
        <position position="250"/>
    </location>
</feature>
<feature type="non-terminal residue" evidence="7">
    <location>
        <position position="1"/>
    </location>
</feature>
<dbReference type="GO" id="GO:0051536">
    <property type="term" value="F:iron-sulfur cluster binding"/>
    <property type="evidence" value="ECO:0007669"/>
    <property type="project" value="UniProtKB-KW"/>
</dbReference>
<dbReference type="PANTHER" id="PTHR43742">
    <property type="entry name" value="TRIMETHYLAMINE-N-OXIDE REDUCTASE"/>
    <property type="match status" value="1"/>
</dbReference>
<dbReference type="InterPro" id="IPR050612">
    <property type="entry name" value="Prok_Mopterin_Oxidored"/>
</dbReference>
<keyword evidence="2" id="KW-0479">Metal-binding</keyword>
<evidence type="ECO:0000259" key="6">
    <source>
        <dbReference type="Pfam" id="PF00384"/>
    </source>
</evidence>
<protein>
    <recommendedName>
        <fullName evidence="6">Molybdopterin oxidoreductase domain-containing protein</fullName>
    </recommendedName>
</protein>
<evidence type="ECO:0000256" key="4">
    <source>
        <dbReference type="ARBA" id="ARBA00023004"/>
    </source>
</evidence>
<keyword evidence="5" id="KW-0411">Iron-sulfur</keyword>
<dbReference type="EMBL" id="BARS01043866">
    <property type="protein sequence ID" value="GAG30063.1"/>
    <property type="molecule type" value="Genomic_DNA"/>
</dbReference>
<evidence type="ECO:0000256" key="3">
    <source>
        <dbReference type="ARBA" id="ARBA00023002"/>
    </source>
</evidence>
<dbReference type="PROSITE" id="PS00490">
    <property type="entry name" value="MOLYBDOPTERIN_PROK_2"/>
    <property type="match status" value="1"/>
</dbReference>
<dbReference type="Gene3D" id="3.40.228.10">
    <property type="entry name" value="Dimethylsulfoxide Reductase, domain 2"/>
    <property type="match status" value="1"/>
</dbReference>
<proteinExistence type="predicted"/>
<name>X0X076_9ZZZZ</name>
<organism evidence="7">
    <name type="scientific">marine sediment metagenome</name>
    <dbReference type="NCBI Taxonomy" id="412755"/>
    <lineage>
        <taxon>unclassified sequences</taxon>
        <taxon>metagenomes</taxon>
        <taxon>ecological metagenomes</taxon>
    </lineage>
</organism>
<dbReference type="InterPro" id="IPR006656">
    <property type="entry name" value="Mopterin_OxRdtase"/>
</dbReference>
<dbReference type="PANTHER" id="PTHR43742:SF6">
    <property type="entry name" value="OXIDOREDUCTASE YYAE-RELATED"/>
    <property type="match status" value="1"/>
</dbReference>
<dbReference type="SUPFAM" id="SSF53706">
    <property type="entry name" value="Formate dehydrogenase/DMSO reductase, domains 1-3"/>
    <property type="match status" value="1"/>
</dbReference>
<dbReference type="Pfam" id="PF00384">
    <property type="entry name" value="Molybdopterin"/>
    <property type="match status" value="1"/>
</dbReference>
<dbReference type="AlphaFoldDB" id="X0X076"/>